<dbReference type="GO" id="GO:0003684">
    <property type="term" value="F:damaged DNA binding"/>
    <property type="evidence" value="ECO:0007669"/>
    <property type="project" value="InterPro"/>
</dbReference>
<dbReference type="GO" id="GO:0006281">
    <property type="term" value="P:DNA repair"/>
    <property type="evidence" value="ECO:0007669"/>
    <property type="project" value="InterPro"/>
</dbReference>
<proteinExistence type="inferred from homology"/>
<dbReference type="InterPro" id="IPR036775">
    <property type="entry name" value="DNA_pol_Y-fam_lit_finger_sf"/>
</dbReference>
<accession>R6WVY0</accession>
<dbReference type="GO" id="GO:0042276">
    <property type="term" value="P:error-prone translesion synthesis"/>
    <property type="evidence" value="ECO:0007669"/>
    <property type="project" value="TreeGrafter"/>
</dbReference>
<dbReference type="RefSeq" id="WP_021719382.1">
    <property type="nucleotide sequence ID" value="NZ_FR892757.1"/>
</dbReference>
<dbReference type="HOGENOM" id="CLU_012348_5_1_9"/>
<dbReference type="SUPFAM" id="SSF100879">
    <property type="entry name" value="Lesion bypass DNA polymerase (Y-family), little finger domain"/>
    <property type="match status" value="1"/>
</dbReference>
<dbReference type="EMBL" id="CBGL010000071">
    <property type="protein sequence ID" value="CDD11059.1"/>
    <property type="molecule type" value="Genomic_DNA"/>
</dbReference>
<dbReference type="Gene3D" id="3.30.1490.100">
    <property type="entry name" value="DNA polymerase, Y-family, little finger domain"/>
    <property type="match status" value="1"/>
</dbReference>
<gene>
    <name evidence="3" type="ORF">BN587_00287</name>
</gene>
<dbReference type="InterPro" id="IPR001126">
    <property type="entry name" value="UmuC"/>
</dbReference>
<dbReference type="Gene3D" id="1.10.150.20">
    <property type="entry name" value="5' to 3' exonuclease, C-terminal subdomain"/>
    <property type="match status" value="1"/>
</dbReference>
<dbReference type="GO" id="GO:0005829">
    <property type="term" value="C:cytosol"/>
    <property type="evidence" value="ECO:0007669"/>
    <property type="project" value="TreeGrafter"/>
</dbReference>
<organism evidence="3 4">
    <name type="scientific">Phascolarctobacterium succinatutens CAG:287</name>
    <dbReference type="NCBI Taxonomy" id="1263101"/>
    <lineage>
        <taxon>Bacteria</taxon>
        <taxon>Bacillati</taxon>
        <taxon>Bacillota</taxon>
        <taxon>Negativicutes</taxon>
        <taxon>Acidaminococcales</taxon>
        <taxon>Acidaminococcaceae</taxon>
        <taxon>Phascolarctobacterium</taxon>
    </lineage>
</organism>
<dbReference type="SUPFAM" id="SSF56672">
    <property type="entry name" value="DNA/RNA polymerases"/>
    <property type="match status" value="1"/>
</dbReference>
<dbReference type="PROSITE" id="PS50173">
    <property type="entry name" value="UMUC"/>
    <property type="match status" value="1"/>
</dbReference>
<dbReference type="Proteomes" id="UP000014937">
    <property type="component" value="Unassembled WGS sequence"/>
</dbReference>
<evidence type="ECO:0000313" key="4">
    <source>
        <dbReference type="Proteomes" id="UP000014937"/>
    </source>
</evidence>
<evidence type="ECO:0000256" key="1">
    <source>
        <dbReference type="ARBA" id="ARBA00010945"/>
    </source>
</evidence>
<dbReference type="Pfam" id="PF00817">
    <property type="entry name" value="IMS"/>
    <property type="match status" value="1"/>
</dbReference>
<dbReference type="InterPro" id="IPR017961">
    <property type="entry name" value="DNA_pol_Y-fam_little_finger"/>
</dbReference>
<dbReference type="Gene3D" id="3.30.70.270">
    <property type="match status" value="1"/>
</dbReference>
<dbReference type="InterPro" id="IPR043502">
    <property type="entry name" value="DNA/RNA_pol_sf"/>
</dbReference>
<dbReference type="GO" id="GO:0003887">
    <property type="term" value="F:DNA-directed DNA polymerase activity"/>
    <property type="evidence" value="ECO:0007669"/>
    <property type="project" value="TreeGrafter"/>
</dbReference>
<protein>
    <submittedName>
        <fullName evidence="3">ImpB/mucB/samB family protein</fullName>
    </submittedName>
</protein>
<dbReference type="PANTHER" id="PTHR11076:SF35">
    <property type="entry name" value="DNA REPAIR PROTEIN HOMOLOG YOBH"/>
    <property type="match status" value="1"/>
</dbReference>
<evidence type="ECO:0000259" key="2">
    <source>
        <dbReference type="PROSITE" id="PS50173"/>
    </source>
</evidence>
<feature type="domain" description="UmuC" evidence="2">
    <location>
        <begin position="12"/>
        <end position="201"/>
    </location>
</feature>
<comment type="caution">
    <text evidence="3">The sequence shown here is derived from an EMBL/GenBank/DDBJ whole genome shotgun (WGS) entry which is preliminary data.</text>
</comment>
<dbReference type="PANTHER" id="PTHR11076">
    <property type="entry name" value="DNA REPAIR POLYMERASE UMUC / TRANSFERASE FAMILY MEMBER"/>
    <property type="match status" value="1"/>
</dbReference>
<dbReference type="InterPro" id="IPR050116">
    <property type="entry name" value="DNA_polymerase-Y"/>
</dbReference>
<dbReference type="GO" id="GO:0009432">
    <property type="term" value="P:SOS response"/>
    <property type="evidence" value="ECO:0007669"/>
    <property type="project" value="TreeGrafter"/>
</dbReference>
<sequence>MEANKQKTEKYYACIDLKSFFASVECVERGLDPFAANLVVADAARGRGAICLAISPALKQLGVRNRCRLYEIPSWIKYTIAKPRMKKYMEYSTTIYRNYLDYLSPEDIHVYSIDECFLYLSPYLRLYKKTPREFTKLLMDSIYTKFGICATGGVGTNMFLAKVALDVQAKHKPDNIAYLDEELFKQTMWHHQPLTDIWNIGKGIARRLECHGICDLYGICQADKKWLYKEFGVNAEYLIDHAWGRERCTMQQLKAYRPKSHSISNSQILFEDYAYEDALIVLMEMVELLALKLVEKQMLCNTISLQIGYSKDCYVPTGGSRRLPQPTDSFQVLEDFFVALYKEKTLQNQPIRKLTVCADNLAWLGSAEQSLFAPYDVDEDKDRDVQQALLDIKGKYGKNAILRGISYREKATGKLRNTLIGGHNGE</sequence>
<dbReference type="InterPro" id="IPR043128">
    <property type="entry name" value="Rev_trsase/Diguanyl_cyclase"/>
</dbReference>
<dbReference type="Gene3D" id="3.40.1170.60">
    <property type="match status" value="1"/>
</dbReference>
<comment type="similarity">
    <text evidence="1">Belongs to the DNA polymerase type-Y family.</text>
</comment>
<evidence type="ECO:0000313" key="3">
    <source>
        <dbReference type="EMBL" id="CDD11059.1"/>
    </source>
</evidence>
<reference evidence="3" key="1">
    <citation type="submission" date="2012-11" db="EMBL/GenBank/DDBJ databases">
        <title>Dependencies among metagenomic species, viruses, plasmids and units of genetic variation.</title>
        <authorList>
            <person name="Nielsen H.B."/>
            <person name="Almeida M."/>
            <person name="Juncker A.S."/>
            <person name="Rasmussen S."/>
            <person name="Li J."/>
            <person name="Sunagawa S."/>
            <person name="Plichta D."/>
            <person name="Gautier L."/>
            <person name="Le Chatelier E."/>
            <person name="Peletier E."/>
            <person name="Bonde I."/>
            <person name="Nielsen T."/>
            <person name="Manichanh C."/>
            <person name="Arumugam M."/>
            <person name="Batto J."/>
            <person name="Santos M.B.Q.D."/>
            <person name="Blom N."/>
            <person name="Borruel N."/>
            <person name="Burgdorf K.S."/>
            <person name="Boumezbeur F."/>
            <person name="Casellas F."/>
            <person name="Dore J."/>
            <person name="Guarner F."/>
            <person name="Hansen T."/>
            <person name="Hildebrand F."/>
            <person name="Kaas R.S."/>
            <person name="Kennedy S."/>
            <person name="Kristiansen K."/>
            <person name="Kultima J.R."/>
            <person name="Leonard P."/>
            <person name="Levenez F."/>
            <person name="Lund O."/>
            <person name="Moumen B."/>
            <person name="Le Paslier D."/>
            <person name="Pons N."/>
            <person name="Pedersen O."/>
            <person name="Prifti E."/>
            <person name="Qin J."/>
            <person name="Raes J."/>
            <person name="Tap J."/>
            <person name="Tims S."/>
            <person name="Ussery D.W."/>
            <person name="Yamada T."/>
            <person name="MetaHit consortium"/>
            <person name="Renault P."/>
            <person name="Sicheritz-Ponten T."/>
            <person name="Bork P."/>
            <person name="Wang J."/>
            <person name="Brunak S."/>
            <person name="Ehrlich S.D."/>
        </authorList>
    </citation>
    <scope>NUCLEOTIDE SEQUENCE [LARGE SCALE GENOMIC DNA]</scope>
</reference>
<name>R6WVY0_9FIRM</name>
<dbReference type="Pfam" id="PF11799">
    <property type="entry name" value="IMS_C"/>
    <property type="match status" value="1"/>
</dbReference>
<dbReference type="AlphaFoldDB" id="R6WVY0"/>